<keyword evidence="4" id="KW-1185">Reference proteome</keyword>
<feature type="transmembrane region" description="Helical" evidence="1">
    <location>
        <begin position="36"/>
        <end position="58"/>
    </location>
</feature>
<dbReference type="PANTHER" id="PTHR30336:SF4">
    <property type="entry name" value="ENVELOPE BIOGENESIS FACTOR ELYC"/>
    <property type="match status" value="1"/>
</dbReference>
<name>A0A239TIB2_9FIRM</name>
<evidence type="ECO:0000313" key="4">
    <source>
        <dbReference type="Proteomes" id="UP000215383"/>
    </source>
</evidence>
<dbReference type="AlphaFoldDB" id="A0A239TIB2"/>
<dbReference type="EMBL" id="LT906446">
    <property type="protein sequence ID" value="SNU96968.1"/>
    <property type="molecule type" value="Genomic_DNA"/>
</dbReference>
<dbReference type="GO" id="GO:0005886">
    <property type="term" value="C:plasma membrane"/>
    <property type="evidence" value="ECO:0007669"/>
    <property type="project" value="TreeGrafter"/>
</dbReference>
<keyword evidence="1" id="KW-0812">Transmembrane</keyword>
<protein>
    <submittedName>
        <fullName evidence="3">DUF218 domain</fullName>
    </submittedName>
</protein>
<organism evidence="3 4">
    <name type="scientific">Megamonas hypermegale</name>
    <dbReference type="NCBI Taxonomy" id="158847"/>
    <lineage>
        <taxon>Bacteria</taxon>
        <taxon>Bacillati</taxon>
        <taxon>Bacillota</taxon>
        <taxon>Negativicutes</taxon>
        <taxon>Selenomonadales</taxon>
        <taxon>Selenomonadaceae</taxon>
        <taxon>Megamonas</taxon>
    </lineage>
</organism>
<gene>
    <name evidence="3" type="ORF">SAMEA4364220_00674</name>
</gene>
<feature type="transmembrane region" description="Helical" evidence="1">
    <location>
        <begin position="6"/>
        <end position="29"/>
    </location>
</feature>
<dbReference type="InterPro" id="IPR003848">
    <property type="entry name" value="DUF218"/>
</dbReference>
<dbReference type="CDD" id="cd06259">
    <property type="entry name" value="YdcF-like"/>
    <property type="match status" value="1"/>
</dbReference>
<dbReference type="GO" id="GO:0043164">
    <property type="term" value="P:Gram-negative-bacterium-type cell wall biogenesis"/>
    <property type="evidence" value="ECO:0007669"/>
    <property type="project" value="TreeGrafter"/>
</dbReference>
<dbReference type="Pfam" id="PF02698">
    <property type="entry name" value="DUF218"/>
    <property type="match status" value="1"/>
</dbReference>
<dbReference type="InterPro" id="IPR014729">
    <property type="entry name" value="Rossmann-like_a/b/a_fold"/>
</dbReference>
<dbReference type="GO" id="GO:0000270">
    <property type="term" value="P:peptidoglycan metabolic process"/>
    <property type="evidence" value="ECO:0007669"/>
    <property type="project" value="TreeGrafter"/>
</dbReference>
<dbReference type="Proteomes" id="UP000215383">
    <property type="component" value="Chromosome 1"/>
</dbReference>
<sequence>MLYKVFYSFIMPPGGIISLLILFNIYLYWKKIKGKFILTGIILLFYILSMQFTAFHLMKPLENTYTNYSIEELKAQNPDVIIMLGGGAINNIADIDGDGQVSGYVANRMITVMRLQNELDIPVILSGGKVFEDTGREADIEQRIFKGMGMPENMMLLENQSRNTVENARNSKVIMQGNNFTKPILITSGFHMPRSMMIFEREGINPVPYVTDYQLSGELAWSIFNFIPANGAFNNSCMAIREYMGILALRLHLQ</sequence>
<evidence type="ECO:0000256" key="1">
    <source>
        <dbReference type="SAM" id="Phobius"/>
    </source>
</evidence>
<dbReference type="GeneID" id="78506701"/>
<dbReference type="Gene3D" id="3.40.50.620">
    <property type="entry name" value="HUPs"/>
    <property type="match status" value="1"/>
</dbReference>
<dbReference type="eggNOG" id="COG1434">
    <property type="taxonomic scope" value="Bacteria"/>
</dbReference>
<reference evidence="3 4" key="1">
    <citation type="submission" date="2017-06" db="EMBL/GenBank/DDBJ databases">
        <authorList>
            <consortium name="Pathogen Informatics"/>
        </authorList>
    </citation>
    <scope>NUCLEOTIDE SEQUENCE [LARGE SCALE GENOMIC DNA]</scope>
    <source>
        <strain evidence="3 4">NCTC10570</strain>
    </source>
</reference>
<dbReference type="InterPro" id="IPR051599">
    <property type="entry name" value="Cell_Envelope_Assoc"/>
</dbReference>
<evidence type="ECO:0000259" key="2">
    <source>
        <dbReference type="Pfam" id="PF02698"/>
    </source>
</evidence>
<dbReference type="PANTHER" id="PTHR30336">
    <property type="entry name" value="INNER MEMBRANE PROTEIN, PROBABLE PERMEASE"/>
    <property type="match status" value="1"/>
</dbReference>
<feature type="domain" description="DUF218" evidence="2">
    <location>
        <begin position="79"/>
        <end position="245"/>
    </location>
</feature>
<keyword evidence="1" id="KW-0472">Membrane</keyword>
<dbReference type="RefSeq" id="WP_027889713.1">
    <property type="nucleotide sequence ID" value="NZ_JACJJR010000008.1"/>
</dbReference>
<accession>A0A239TIB2</accession>
<proteinExistence type="predicted"/>
<evidence type="ECO:0000313" key="3">
    <source>
        <dbReference type="EMBL" id="SNU96968.1"/>
    </source>
</evidence>
<keyword evidence="1" id="KW-1133">Transmembrane helix</keyword>